<dbReference type="InterPro" id="IPR035994">
    <property type="entry name" value="Nucleoside_phosphorylase_sf"/>
</dbReference>
<dbReference type="Proteomes" id="UP001431784">
    <property type="component" value="Unassembled WGS sequence"/>
</dbReference>
<dbReference type="InterPro" id="IPR000845">
    <property type="entry name" value="Nucleoside_phosphorylase_d"/>
</dbReference>
<gene>
    <name evidence="2" type="ORF">PUT78_11190</name>
</gene>
<dbReference type="Pfam" id="PF01048">
    <property type="entry name" value="PNP_UDP_1"/>
    <property type="match status" value="1"/>
</dbReference>
<keyword evidence="2" id="KW-0326">Glycosidase</keyword>
<sequence>MSITPVKGYRVLFLMAVEAEYGTHLRARFEPVLTGVGPVEGGVVTAATLAALQGADGLPDLVVSLGSAGSARLAHCGVYQASAIAYRDMDASALGFARGVTPFLDQPAEIPLAHQIPGIAQASLSTGGAVISGAIYDAIAQDMVDMESYAVLRACQLFGVPLIALRGISDGKAPLGGLHDWTEYLHIIDEGLAQAVDKLEQALDTGAVILRELH</sequence>
<dbReference type="GO" id="GO:0008930">
    <property type="term" value="F:methylthioadenosine nucleosidase activity"/>
    <property type="evidence" value="ECO:0007669"/>
    <property type="project" value="UniProtKB-EC"/>
</dbReference>
<dbReference type="Gene3D" id="3.40.50.1580">
    <property type="entry name" value="Nucleoside phosphorylase domain"/>
    <property type="match status" value="1"/>
</dbReference>
<keyword evidence="3" id="KW-1185">Reference proteome</keyword>
<accession>A0ABT5T968</accession>
<dbReference type="EMBL" id="JAQZSM010000009">
    <property type="protein sequence ID" value="MDD7971668.1"/>
    <property type="molecule type" value="Genomic_DNA"/>
</dbReference>
<keyword evidence="2" id="KW-0378">Hydrolase</keyword>
<dbReference type="EC" id="3.2.2.9" evidence="2"/>
<feature type="domain" description="Nucleoside phosphorylase" evidence="1">
    <location>
        <begin position="32"/>
        <end position="174"/>
    </location>
</feature>
<protein>
    <submittedName>
        <fullName evidence="2">5'-methylthioadenosine/S-adenosylhomocysteine nucleosidase</fullName>
        <ecNumber evidence="2">3.2.2.16</ecNumber>
        <ecNumber evidence="2">3.2.2.9</ecNumber>
    </submittedName>
</protein>
<dbReference type="SUPFAM" id="SSF53167">
    <property type="entry name" value="Purine and uridine phosphorylases"/>
    <property type="match status" value="1"/>
</dbReference>
<evidence type="ECO:0000313" key="3">
    <source>
        <dbReference type="Proteomes" id="UP001431784"/>
    </source>
</evidence>
<dbReference type="NCBIfam" id="TIGR01705">
    <property type="entry name" value="MTA_SAH-nuc-hyp"/>
    <property type="match status" value="1"/>
</dbReference>
<comment type="caution">
    <text evidence="2">The sequence shown here is derived from an EMBL/GenBank/DDBJ whole genome shotgun (WGS) entry which is preliminary data.</text>
</comment>
<proteinExistence type="predicted"/>
<dbReference type="EC" id="3.2.2.16" evidence="2"/>
<organism evidence="2 3">
    <name type="scientific">Roseinatronobacter alkalisoli</name>
    <dbReference type="NCBI Taxonomy" id="3028235"/>
    <lineage>
        <taxon>Bacteria</taxon>
        <taxon>Pseudomonadati</taxon>
        <taxon>Pseudomonadota</taxon>
        <taxon>Alphaproteobacteria</taxon>
        <taxon>Rhodobacterales</taxon>
        <taxon>Paracoccaceae</taxon>
        <taxon>Roseinatronobacter</taxon>
    </lineage>
</organism>
<reference evidence="2" key="1">
    <citation type="submission" date="2023-02" db="EMBL/GenBank/DDBJ databases">
        <title>Description of Roseinatronobacter alkalisoli sp. nov., an alkaliphilic bacerium isolated from soda soil.</title>
        <authorList>
            <person name="Wei W."/>
        </authorList>
    </citation>
    <scope>NUCLEOTIDE SEQUENCE</scope>
    <source>
        <strain evidence="2">HJB301</strain>
    </source>
</reference>
<dbReference type="RefSeq" id="WP_274352348.1">
    <property type="nucleotide sequence ID" value="NZ_JAQZSM010000009.1"/>
</dbReference>
<dbReference type="GO" id="GO:0008782">
    <property type="term" value="F:adenosylhomocysteine nucleosidase activity"/>
    <property type="evidence" value="ECO:0007669"/>
    <property type="project" value="UniProtKB-EC"/>
</dbReference>
<name>A0ABT5T968_9RHOB</name>
<evidence type="ECO:0000259" key="1">
    <source>
        <dbReference type="Pfam" id="PF01048"/>
    </source>
</evidence>
<evidence type="ECO:0000313" key="2">
    <source>
        <dbReference type="EMBL" id="MDD7971668.1"/>
    </source>
</evidence>
<dbReference type="InterPro" id="IPR010050">
    <property type="entry name" value="MTA_SAH_nuc_hyp"/>
</dbReference>